<dbReference type="SUPFAM" id="SSF48264">
    <property type="entry name" value="Cytochrome P450"/>
    <property type="match status" value="1"/>
</dbReference>
<dbReference type="EMBL" id="LKCW01000238">
    <property type="protein sequence ID" value="KPM35679.1"/>
    <property type="molecule type" value="Genomic_DNA"/>
</dbReference>
<dbReference type="Gene3D" id="1.10.630.10">
    <property type="entry name" value="Cytochrome P450"/>
    <property type="match status" value="1"/>
</dbReference>
<comment type="caution">
    <text evidence="9">The sequence shown here is derived from an EMBL/GenBank/DDBJ whole genome shotgun (WGS) entry which is preliminary data.</text>
</comment>
<evidence type="ECO:0000313" key="10">
    <source>
        <dbReference type="Proteomes" id="UP000050424"/>
    </source>
</evidence>
<evidence type="ECO:0000256" key="6">
    <source>
        <dbReference type="PIRSR" id="PIRSR602401-1"/>
    </source>
</evidence>
<dbReference type="PANTHER" id="PTHR24305:SF232">
    <property type="entry name" value="P450, PUTATIVE (EUROFUNG)-RELATED"/>
    <property type="match status" value="1"/>
</dbReference>
<keyword evidence="7" id="KW-0503">Monooxygenase</keyword>
<dbReference type="PRINTS" id="PR00463">
    <property type="entry name" value="EP450I"/>
</dbReference>
<sequence length="529" mass="58996">MFNKLDKAALASLAWTPSVIFLAVCAVILVSLLRNKFRPGLRTIPGPRLAAYTALWRWHDVRQGQAHKTAIDLHRKHGFLVRVGPNHVSISDPREIKKIYGLKSGYTKTAFYPIQSITWKGKPEVNLFGTRDEAYHREMKKPIANAFSMTTLLTNEAAVDSCSNLLIDKLSLFADDNKPVDLGEWIQFYTFDVVGEITFAKKLGFLETGGDVDGMIETIEGILTYASQIGQVPAWHNFLLGNPLLPYLIPSMENWNQVLTFTLKAVNSVLGTEDGKGSGLKKGGELDIEALDQRGDMLSKWHAVKLSTPERMSTRDIVVHLSTNVFAGSDTTAIAIRAVLYHLLKNPDKMRRAVRELDDAAAQGKLTRPVSFKESTTHLPYMQAATKEGIRIHPSVGLLLERHVPAGGSVICGRHIPEGTIVGINAWVTQHDAEIFPSPDSFEPERWLNASDEELKTMEQSFFAFGAGTRTCIGRHIAIMEMAKIIPELLRRFELTLADPQAEWKTKNIWFVQQEGLVCTLRKRVSTLG</sequence>
<evidence type="ECO:0000256" key="4">
    <source>
        <dbReference type="ARBA" id="ARBA00022723"/>
    </source>
</evidence>
<accession>A0A0P7B9F4</accession>
<dbReference type="InterPro" id="IPR001128">
    <property type="entry name" value="Cyt_P450"/>
</dbReference>
<evidence type="ECO:0000256" key="5">
    <source>
        <dbReference type="ARBA" id="ARBA00023004"/>
    </source>
</evidence>
<keyword evidence="5 6" id="KW-0408">Iron</keyword>
<keyword evidence="8" id="KW-1133">Transmembrane helix</keyword>
<dbReference type="OrthoDB" id="3934656at2759"/>
<name>A0A0P7B9F4_9HYPO</name>
<gene>
    <name evidence="9" type="ORF">AK830_g10879</name>
</gene>
<reference evidence="9 10" key="1">
    <citation type="submission" date="2015-09" db="EMBL/GenBank/DDBJ databases">
        <title>Draft genome of a European isolate of the apple canker pathogen Neonectria ditissima.</title>
        <authorList>
            <person name="Gomez-Cortecero A."/>
            <person name="Harrison R.J."/>
            <person name="Armitage A.D."/>
        </authorList>
    </citation>
    <scope>NUCLEOTIDE SEQUENCE [LARGE SCALE GENOMIC DNA]</scope>
    <source>
        <strain evidence="9 10">R09/05</strain>
    </source>
</reference>
<dbReference type="STRING" id="78410.A0A0P7B9F4"/>
<evidence type="ECO:0000256" key="1">
    <source>
        <dbReference type="ARBA" id="ARBA00001971"/>
    </source>
</evidence>
<dbReference type="InterPro" id="IPR050121">
    <property type="entry name" value="Cytochrome_P450_monoxygenase"/>
</dbReference>
<dbReference type="GO" id="GO:0005506">
    <property type="term" value="F:iron ion binding"/>
    <property type="evidence" value="ECO:0007669"/>
    <property type="project" value="InterPro"/>
</dbReference>
<evidence type="ECO:0000313" key="9">
    <source>
        <dbReference type="EMBL" id="KPM35679.1"/>
    </source>
</evidence>
<keyword evidence="4 6" id="KW-0479">Metal-binding</keyword>
<organism evidence="9 10">
    <name type="scientific">Neonectria ditissima</name>
    <dbReference type="NCBI Taxonomy" id="78410"/>
    <lineage>
        <taxon>Eukaryota</taxon>
        <taxon>Fungi</taxon>
        <taxon>Dikarya</taxon>
        <taxon>Ascomycota</taxon>
        <taxon>Pezizomycotina</taxon>
        <taxon>Sordariomycetes</taxon>
        <taxon>Hypocreomycetidae</taxon>
        <taxon>Hypocreales</taxon>
        <taxon>Nectriaceae</taxon>
        <taxon>Neonectria</taxon>
    </lineage>
</organism>
<protein>
    <recommendedName>
        <fullName evidence="11">Pisatin demethylase</fullName>
    </recommendedName>
</protein>
<dbReference type="Proteomes" id="UP000050424">
    <property type="component" value="Unassembled WGS sequence"/>
</dbReference>
<comment type="similarity">
    <text evidence="2 7">Belongs to the cytochrome P450 family.</text>
</comment>
<dbReference type="AlphaFoldDB" id="A0A0P7B9F4"/>
<dbReference type="FunFam" id="1.10.630.10:FF:000050">
    <property type="entry name" value="Cytochrome P450 monooxygenase"/>
    <property type="match status" value="1"/>
</dbReference>
<dbReference type="PROSITE" id="PS00086">
    <property type="entry name" value="CYTOCHROME_P450"/>
    <property type="match status" value="1"/>
</dbReference>
<keyword evidence="3 6" id="KW-0349">Heme</keyword>
<evidence type="ECO:0000256" key="3">
    <source>
        <dbReference type="ARBA" id="ARBA00022617"/>
    </source>
</evidence>
<evidence type="ECO:0000256" key="2">
    <source>
        <dbReference type="ARBA" id="ARBA00010617"/>
    </source>
</evidence>
<dbReference type="PRINTS" id="PR00385">
    <property type="entry name" value="P450"/>
</dbReference>
<comment type="cofactor">
    <cofactor evidence="1 6">
        <name>heme</name>
        <dbReference type="ChEBI" id="CHEBI:30413"/>
    </cofactor>
</comment>
<dbReference type="GO" id="GO:0020037">
    <property type="term" value="F:heme binding"/>
    <property type="evidence" value="ECO:0007669"/>
    <property type="project" value="InterPro"/>
</dbReference>
<keyword evidence="8" id="KW-0812">Transmembrane</keyword>
<dbReference type="InterPro" id="IPR017972">
    <property type="entry name" value="Cyt_P450_CS"/>
</dbReference>
<keyword evidence="7" id="KW-0560">Oxidoreductase</keyword>
<dbReference type="InterPro" id="IPR036396">
    <property type="entry name" value="Cyt_P450_sf"/>
</dbReference>
<keyword evidence="10" id="KW-1185">Reference proteome</keyword>
<dbReference type="GO" id="GO:0004497">
    <property type="term" value="F:monooxygenase activity"/>
    <property type="evidence" value="ECO:0007669"/>
    <property type="project" value="UniProtKB-KW"/>
</dbReference>
<evidence type="ECO:0000256" key="8">
    <source>
        <dbReference type="SAM" id="Phobius"/>
    </source>
</evidence>
<feature type="transmembrane region" description="Helical" evidence="8">
    <location>
        <begin position="12"/>
        <end position="33"/>
    </location>
</feature>
<dbReference type="GO" id="GO:0016705">
    <property type="term" value="F:oxidoreductase activity, acting on paired donors, with incorporation or reduction of molecular oxygen"/>
    <property type="evidence" value="ECO:0007669"/>
    <property type="project" value="InterPro"/>
</dbReference>
<dbReference type="PANTHER" id="PTHR24305">
    <property type="entry name" value="CYTOCHROME P450"/>
    <property type="match status" value="1"/>
</dbReference>
<dbReference type="InterPro" id="IPR002401">
    <property type="entry name" value="Cyt_P450_E_grp-I"/>
</dbReference>
<evidence type="ECO:0008006" key="11">
    <source>
        <dbReference type="Google" id="ProtNLM"/>
    </source>
</evidence>
<dbReference type="Pfam" id="PF00067">
    <property type="entry name" value="p450"/>
    <property type="match status" value="1"/>
</dbReference>
<keyword evidence="8" id="KW-0472">Membrane</keyword>
<evidence type="ECO:0000256" key="7">
    <source>
        <dbReference type="RuleBase" id="RU000461"/>
    </source>
</evidence>
<feature type="binding site" description="axial binding residue" evidence="6">
    <location>
        <position position="472"/>
    </location>
    <ligand>
        <name>heme</name>
        <dbReference type="ChEBI" id="CHEBI:30413"/>
    </ligand>
    <ligandPart>
        <name>Fe</name>
        <dbReference type="ChEBI" id="CHEBI:18248"/>
    </ligandPart>
</feature>
<dbReference type="CDD" id="cd11060">
    <property type="entry name" value="CYP57A1-like"/>
    <property type="match status" value="1"/>
</dbReference>
<proteinExistence type="inferred from homology"/>